<proteinExistence type="predicted"/>
<dbReference type="Gene3D" id="3.30.450.20">
    <property type="entry name" value="PAS domain"/>
    <property type="match status" value="5"/>
</dbReference>
<dbReference type="InterPro" id="IPR035965">
    <property type="entry name" value="PAS-like_dom_sf"/>
</dbReference>
<feature type="modified residue" description="4-aspartylphosphate" evidence="6">
    <location>
        <position position="1117"/>
    </location>
</feature>
<evidence type="ECO:0000256" key="2">
    <source>
        <dbReference type="ARBA" id="ARBA00012438"/>
    </source>
</evidence>
<keyword evidence="3 6" id="KW-0597">Phosphoprotein</keyword>
<protein>
    <recommendedName>
        <fullName evidence="2">histidine kinase</fullName>
        <ecNumber evidence="2">2.7.13.3</ecNumber>
    </recommendedName>
</protein>
<dbReference type="CDD" id="cd00082">
    <property type="entry name" value="HisKA"/>
    <property type="match status" value="1"/>
</dbReference>
<dbReference type="SUPFAM" id="SSF52172">
    <property type="entry name" value="CheY-like"/>
    <property type="match status" value="1"/>
</dbReference>
<dbReference type="SMART" id="SM00065">
    <property type="entry name" value="GAF"/>
    <property type="match status" value="1"/>
</dbReference>
<feature type="domain" description="PAC" evidence="11">
    <location>
        <begin position="634"/>
        <end position="686"/>
    </location>
</feature>
<dbReference type="Gene3D" id="3.30.450.40">
    <property type="match status" value="1"/>
</dbReference>
<dbReference type="InterPro" id="IPR003594">
    <property type="entry name" value="HATPase_dom"/>
</dbReference>
<feature type="compositionally biased region" description="Basic and acidic residues" evidence="7">
    <location>
        <begin position="1"/>
        <end position="18"/>
    </location>
</feature>
<evidence type="ECO:0000256" key="6">
    <source>
        <dbReference type="PROSITE-ProRule" id="PRU00169"/>
    </source>
</evidence>
<dbReference type="SUPFAM" id="SSF55785">
    <property type="entry name" value="PYP-like sensor domain (PAS domain)"/>
    <property type="match status" value="5"/>
</dbReference>
<dbReference type="EMBL" id="JAAYEE010000085">
    <property type="protein sequence ID" value="NLW34843.1"/>
    <property type="molecule type" value="Genomic_DNA"/>
</dbReference>
<dbReference type="InterPro" id="IPR001789">
    <property type="entry name" value="Sig_transdc_resp-reg_receiver"/>
</dbReference>
<dbReference type="SMART" id="SM00448">
    <property type="entry name" value="REC"/>
    <property type="match status" value="1"/>
</dbReference>
<evidence type="ECO:0000259" key="11">
    <source>
        <dbReference type="PROSITE" id="PS50113"/>
    </source>
</evidence>
<evidence type="ECO:0000256" key="3">
    <source>
        <dbReference type="ARBA" id="ARBA00022553"/>
    </source>
</evidence>
<dbReference type="SMART" id="SM00086">
    <property type="entry name" value="PAC"/>
    <property type="match status" value="4"/>
</dbReference>
<dbReference type="InterPro" id="IPR000700">
    <property type="entry name" value="PAS-assoc_C"/>
</dbReference>
<dbReference type="InterPro" id="IPR003018">
    <property type="entry name" value="GAF"/>
</dbReference>
<evidence type="ECO:0000256" key="7">
    <source>
        <dbReference type="SAM" id="MobiDB-lite"/>
    </source>
</evidence>
<evidence type="ECO:0000259" key="9">
    <source>
        <dbReference type="PROSITE" id="PS50110"/>
    </source>
</evidence>
<reference evidence="12" key="2">
    <citation type="submission" date="2020-01" db="EMBL/GenBank/DDBJ databases">
        <authorList>
            <person name="Campanaro S."/>
        </authorList>
    </citation>
    <scope>NUCLEOTIDE SEQUENCE</scope>
    <source>
        <strain evidence="12">AS06rmzACSIP_7</strain>
    </source>
</reference>
<feature type="domain" description="PAS" evidence="10">
    <location>
        <begin position="687"/>
        <end position="758"/>
    </location>
</feature>
<dbReference type="Pfam" id="PF13185">
    <property type="entry name" value="GAF_2"/>
    <property type="match status" value="1"/>
</dbReference>
<dbReference type="InterPro" id="IPR011006">
    <property type="entry name" value="CheY-like_superfamily"/>
</dbReference>
<keyword evidence="4" id="KW-0808">Transferase</keyword>
<evidence type="ECO:0000259" key="8">
    <source>
        <dbReference type="PROSITE" id="PS50109"/>
    </source>
</evidence>
<dbReference type="InterPro" id="IPR036097">
    <property type="entry name" value="HisK_dim/P_sf"/>
</dbReference>
<dbReference type="GO" id="GO:0000155">
    <property type="term" value="F:phosphorelay sensor kinase activity"/>
    <property type="evidence" value="ECO:0007669"/>
    <property type="project" value="InterPro"/>
</dbReference>
<feature type="domain" description="PAS" evidence="10">
    <location>
        <begin position="559"/>
        <end position="596"/>
    </location>
</feature>
<feature type="domain" description="Histidine kinase" evidence="8">
    <location>
        <begin position="824"/>
        <end position="1047"/>
    </location>
</feature>
<evidence type="ECO:0000313" key="12">
    <source>
        <dbReference type="EMBL" id="NLW34843.1"/>
    </source>
</evidence>
<dbReference type="Proteomes" id="UP000777265">
    <property type="component" value="Unassembled WGS sequence"/>
</dbReference>
<dbReference type="Pfam" id="PF00512">
    <property type="entry name" value="HisKA"/>
    <property type="match status" value="1"/>
</dbReference>
<gene>
    <name evidence="12" type="ORF">GXY80_05090</name>
</gene>
<dbReference type="PANTHER" id="PTHR43304:SF1">
    <property type="entry name" value="PAC DOMAIN-CONTAINING PROTEIN"/>
    <property type="match status" value="1"/>
</dbReference>
<dbReference type="AlphaFoldDB" id="A0A971M2K1"/>
<dbReference type="InterPro" id="IPR001610">
    <property type="entry name" value="PAC"/>
</dbReference>
<dbReference type="Pfam" id="PF13426">
    <property type="entry name" value="PAS_9"/>
    <property type="match status" value="3"/>
</dbReference>
<dbReference type="PRINTS" id="PR00344">
    <property type="entry name" value="BCTRLSENSOR"/>
</dbReference>
<reference evidence="12" key="1">
    <citation type="journal article" date="2020" name="Biotechnol. Biofuels">
        <title>New insights from the biogas microbiome by comprehensive genome-resolved metagenomics of nearly 1600 species originating from multiple anaerobic digesters.</title>
        <authorList>
            <person name="Campanaro S."/>
            <person name="Treu L."/>
            <person name="Rodriguez-R L.M."/>
            <person name="Kovalovszki A."/>
            <person name="Ziels R.M."/>
            <person name="Maus I."/>
            <person name="Zhu X."/>
            <person name="Kougias P.G."/>
            <person name="Basile A."/>
            <person name="Luo G."/>
            <person name="Schluter A."/>
            <person name="Konstantinidis K.T."/>
            <person name="Angelidaki I."/>
        </authorList>
    </citation>
    <scope>NUCLEOTIDE SEQUENCE</scope>
    <source>
        <strain evidence="12">AS06rmzACSIP_7</strain>
    </source>
</reference>
<feature type="region of interest" description="Disordered" evidence="7">
    <location>
        <begin position="1"/>
        <end position="31"/>
    </location>
</feature>
<name>A0A971M2K1_9BACT</name>
<dbReference type="Pfam" id="PF00072">
    <property type="entry name" value="Response_reg"/>
    <property type="match status" value="1"/>
</dbReference>
<sequence>MEEKRARELRSQTTEPDRQVTGACPNAPRNSIISETVPDRTDGIPGELADWVQAGVFVLRGSTVVYANPAMEQLTGYTYAELAAQDIRHICPHVFQDLLSNEPPAGTEQRAAPSRYKTSIRTKTGDKRPVEFLVNSGLYQGLPSTVVTCIDTTIDATEWQIGESEQALRAILATSPVGIVRIRNRVIDWANDAMDRITLYSREELTGNDTRLFYESDEEYERVGDILYTEGEVETVFVRKDGSLRNMLINVASIDGNSHIVTITDITHQKHIENALMFTQFAVDHAHASIYWINKDAKLIYVNDAACKASGYSRDELLTMTILDIDPDFTEERWKKHWAKKKRVGSIVFESRHRTKDGRIYPVQISADYLAYDNTEYNCAIVLDITERKKTEERVLIQRNLALELAETSSLAEALPKCINTALEVAGMDSGAVFTFDGKSGDMRPYFQKGLSTEFTEQLCVMQAGSGDRDMLMTGKPLYCAPISTDPDAPFAAGCRQEGLRTAGIIPITHAGKVMGLLAIASHTSDTIPDVHRNLLETIAAQVGAVMRRATIEEELRRSEEKYRSIFENAKEGIFQSTLTGTFLSANPAMARMHGYASPKELIGSIRDTGKQIYADPGRRRELVNLLLKDGAVYDFETEVYKKDGTKLWVSLNIRAVRDAKGNTLYLEGTSEDITRRKETEAALQESEAKYRSVVEESHVGFYILQDGVFRYVNKRFCEIHGYSRDEIVNKMGPMAFILPEDRDRVRHTAIRRSAGKMDYVEYEVRTIRKDNEIVTLRGIATKLPYHGTPAITGTVLDVTKEKHLEAQLLHSQKLDAIGRLAGGIAHDFNNILSVILGYASLLKMKMGTDDPFRAYLDQILSAAHKATRLTQGLLAFGRKQPMDLKPLGVNSIINSITKLLKRLLTEDIDLRIRLADPDPTVMVDSINMDQVLMNLAINARDAMPKGGVLSIETGTFLMDSQFVKSRGFGHPGSYALIALADTGVGIDKETQQRLFEPFFTTKEVGKGTGLGLPIVYGIIKQHGGYITIESAPGKGTTVSIYLPLVSAIKEETKAVSLPPKRGTETILVAEDDRHLRYIMRTALASNGYKVIEAEDGLDAIHKFVEHKDRIGLVVLDVVMPKKNGKETCDEILKISPDARVLFMSGYAEDILYQKGIAGQTVDFIAKPVSPDDILRKVRAVLDK</sequence>
<dbReference type="EC" id="2.7.13.3" evidence="2"/>
<dbReference type="SUPFAM" id="SSF55874">
    <property type="entry name" value="ATPase domain of HSP90 chaperone/DNA topoisomerase II/histidine kinase"/>
    <property type="match status" value="1"/>
</dbReference>
<evidence type="ECO:0000313" key="13">
    <source>
        <dbReference type="Proteomes" id="UP000777265"/>
    </source>
</evidence>
<dbReference type="SMART" id="SM00091">
    <property type="entry name" value="PAS"/>
    <property type="match status" value="5"/>
</dbReference>
<dbReference type="PROSITE" id="PS50109">
    <property type="entry name" value="HIS_KIN"/>
    <property type="match status" value="1"/>
</dbReference>
<dbReference type="Pfam" id="PF02518">
    <property type="entry name" value="HATPase_c"/>
    <property type="match status" value="1"/>
</dbReference>
<dbReference type="CDD" id="cd00130">
    <property type="entry name" value="PAS"/>
    <property type="match status" value="5"/>
</dbReference>
<comment type="catalytic activity">
    <reaction evidence="1">
        <text>ATP + protein L-histidine = ADP + protein N-phospho-L-histidine.</text>
        <dbReference type="EC" id="2.7.13.3"/>
    </reaction>
</comment>
<feature type="domain" description="Response regulatory" evidence="9">
    <location>
        <begin position="1066"/>
        <end position="1182"/>
    </location>
</feature>
<dbReference type="SUPFAM" id="SSF55781">
    <property type="entry name" value="GAF domain-like"/>
    <property type="match status" value="1"/>
</dbReference>
<feature type="domain" description="PAS" evidence="10">
    <location>
        <begin position="282"/>
        <end position="318"/>
    </location>
</feature>
<dbReference type="Pfam" id="PF13188">
    <property type="entry name" value="PAS_8"/>
    <property type="match status" value="1"/>
</dbReference>
<dbReference type="Gene3D" id="3.30.565.10">
    <property type="entry name" value="Histidine kinase-like ATPase, C-terminal domain"/>
    <property type="match status" value="1"/>
</dbReference>
<evidence type="ECO:0000256" key="5">
    <source>
        <dbReference type="ARBA" id="ARBA00022777"/>
    </source>
</evidence>
<keyword evidence="5" id="KW-0418">Kinase</keyword>
<dbReference type="PROSITE" id="PS50110">
    <property type="entry name" value="RESPONSE_REGULATORY"/>
    <property type="match status" value="1"/>
</dbReference>
<dbReference type="PANTHER" id="PTHR43304">
    <property type="entry name" value="PHYTOCHROME-LIKE PROTEIN CPH1"/>
    <property type="match status" value="1"/>
</dbReference>
<dbReference type="NCBIfam" id="TIGR00229">
    <property type="entry name" value="sensory_box"/>
    <property type="match status" value="5"/>
</dbReference>
<evidence type="ECO:0000256" key="4">
    <source>
        <dbReference type="ARBA" id="ARBA00022679"/>
    </source>
</evidence>
<dbReference type="InterPro" id="IPR005467">
    <property type="entry name" value="His_kinase_dom"/>
</dbReference>
<dbReference type="PROSITE" id="PS50113">
    <property type="entry name" value="PAC"/>
    <property type="match status" value="1"/>
</dbReference>
<dbReference type="Gene3D" id="3.40.50.2300">
    <property type="match status" value="1"/>
</dbReference>
<dbReference type="SMART" id="SM00388">
    <property type="entry name" value="HisKA"/>
    <property type="match status" value="1"/>
</dbReference>
<dbReference type="InterPro" id="IPR029016">
    <property type="entry name" value="GAF-like_dom_sf"/>
</dbReference>
<dbReference type="Pfam" id="PF08447">
    <property type="entry name" value="PAS_3"/>
    <property type="match status" value="1"/>
</dbReference>
<organism evidence="12 13">
    <name type="scientific">Syntrophorhabdus aromaticivorans</name>
    <dbReference type="NCBI Taxonomy" id="328301"/>
    <lineage>
        <taxon>Bacteria</taxon>
        <taxon>Pseudomonadati</taxon>
        <taxon>Thermodesulfobacteriota</taxon>
        <taxon>Syntrophorhabdia</taxon>
        <taxon>Syntrophorhabdales</taxon>
        <taxon>Syntrophorhabdaceae</taxon>
        <taxon>Syntrophorhabdus</taxon>
    </lineage>
</organism>
<dbReference type="InterPro" id="IPR003661">
    <property type="entry name" value="HisK_dim/P_dom"/>
</dbReference>
<dbReference type="Gene3D" id="1.10.287.130">
    <property type="match status" value="1"/>
</dbReference>
<dbReference type="InterPro" id="IPR036890">
    <property type="entry name" value="HATPase_C_sf"/>
</dbReference>
<dbReference type="PROSITE" id="PS50112">
    <property type="entry name" value="PAS"/>
    <property type="match status" value="3"/>
</dbReference>
<evidence type="ECO:0000256" key="1">
    <source>
        <dbReference type="ARBA" id="ARBA00000085"/>
    </source>
</evidence>
<dbReference type="InterPro" id="IPR013655">
    <property type="entry name" value="PAS_fold_3"/>
</dbReference>
<dbReference type="InterPro" id="IPR052162">
    <property type="entry name" value="Sensor_kinase/Photoreceptor"/>
</dbReference>
<dbReference type="CDD" id="cd00156">
    <property type="entry name" value="REC"/>
    <property type="match status" value="1"/>
</dbReference>
<accession>A0A971M2K1</accession>
<evidence type="ECO:0000259" key="10">
    <source>
        <dbReference type="PROSITE" id="PS50112"/>
    </source>
</evidence>
<dbReference type="InterPro" id="IPR000014">
    <property type="entry name" value="PAS"/>
</dbReference>
<dbReference type="InterPro" id="IPR004358">
    <property type="entry name" value="Sig_transdc_His_kin-like_C"/>
</dbReference>
<dbReference type="SUPFAM" id="SSF47384">
    <property type="entry name" value="Homodimeric domain of signal transducing histidine kinase"/>
    <property type="match status" value="1"/>
</dbReference>
<comment type="caution">
    <text evidence="12">The sequence shown here is derived from an EMBL/GenBank/DDBJ whole genome shotgun (WGS) entry which is preliminary data.</text>
</comment>
<dbReference type="SMART" id="SM00387">
    <property type="entry name" value="HATPase_c"/>
    <property type="match status" value="1"/>
</dbReference>